<feature type="signal peptide" evidence="2">
    <location>
        <begin position="1"/>
        <end position="26"/>
    </location>
</feature>
<feature type="chain" id="PRO_5028797938" evidence="2">
    <location>
        <begin position="27"/>
        <end position="80"/>
    </location>
</feature>
<dbReference type="Proteomes" id="UP000481861">
    <property type="component" value="Unassembled WGS sequence"/>
</dbReference>
<keyword evidence="2" id="KW-0732">Signal</keyword>
<evidence type="ECO:0000256" key="1">
    <source>
        <dbReference type="SAM" id="MobiDB-lite"/>
    </source>
</evidence>
<protein>
    <submittedName>
        <fullName evidence="3">Uncharacterized protein</fullName>
    </submittedName>
</protein>
<accession>A0A7C8M3X6</accession>
<organism evidence="3 4">
    <name type="scientific">Massariosphaeria phaeospora</name>
    <dbReference type="NCBI Taxonomy" id="100035"/>
    <lineage>
        <taxon>Eukaryota</taxon>
        <taxon>Fungi</taxon>
        <taxon>Dikarya</taxon>
        <taxon>Ascomycota</taxon>
        <taxon>Pezizomycotina</taxon>
        <taxon>Dothideomycetes</taxon>
        <taxon>Pleosporomycetidae</taxon>
        <taxon>Pleosporales</taxon>
        <taxon>Pleosporales incertae sedis</taxon>
        <taxon>Massariosphaeria</taxon>
    </lineage>
</organism>
<evidence type="ECO:0000313" key="3">
    <source>
        <dbReference type="EMBL" id="KAF2867519.1"/>
    </source>
</evidence>
<proteinExistence type="predicted"/>
<keyword evidence="4" id="KW-1185">Reference proteome</keyword>
<name>A0A7C8M3X6_9PLEO</name>
<comment type="caution">
    <text evidence="3">The sequence shown here is derived from an EMBL/GenBank/DDBJ whole genome shotgun (WGS) entry which is preliminary data.</text>
</comment>
<evidence type="ECO:0000256" key="2">
    <source>
        <dbReference type="SAM" id="SignalP"/>
    </source>
</evidence>
<sequence length="80" mass="8548">MSQPPSYLLCAHCAAPAFTWLAAVFACPTCGSSRFKYPDGADSPAETSDDEGSEASREVLAPPAVDVREESRGRKRKRSG</sequence>
<dbReference type="AlphaFoldDB" id="A0A7C8M3X6"/>
<feature type="region of interest" description="Disordered" evidence="1">
    <location>
        <begin position="38"/>
        <end position="80"/>
    </location>
</feature>
<reference evidence="3 4" key="1">
    <citation type="submission" date="2020-01" db="EMBL/GenBank/DDBJ databases">
        <authorList>
            <consortium name="DOE Joint Genome Institute"/>
            <person name="Haridas S."/>
            <person name="Albert R."/>
            <person name="Binder M."/>
            <person name="Bloem J."/>
            <person name="Labutti K."/>
            <person name="Salamov A."/>
            <person name="Andreopoulos B."/>
            <person name="Baker S.E."/>
            <person name="Barry K."/>
            <person name="Bills G."/>
            <person name="Bluhm B.H."/>
            <person name="Cannon C."/>
            <person name="Castanera R."/>
            <person name="Culley D.E."/>
            <person name="Daum C."/>
            <person name="Ezra D."/>
            <person name="Gonzalez J.B."/>
            <person name="Henrissat B."/>
            <person name="Kuo A."/>
            <person name="Liang C."/>
            <person name="Lipzen A."/>
            <person name="Lutzoni F."/>
            <person name="Magnuson J."/>
            <person name="Mondo S."/>
            <person name="Nolan M."/>
            <person name="Ohm R."/>
            <person name="Pangilinan J."/>
            <person name="Park H.-J.H."/>
            <person name="Ramirez L."/>
            <person name="Alfaro M."/>
            <person name="Sun H."/>
            <person name="Tritt A."/>
            <person name="Yoshinaga Y."/>
            <person name="Zwiers L.-H.L."/>
            <person name="Turgeon B.G."/>
            <person name="Goodwin S.B."/>
            <person name="Spatafora J.W."/>
            <person name="Crous P.W."/>
            <person name="Grigoriev I.V."/>
        </authorList>
    </citation>
    <scope>NUCLEOTIDE SEQUENCE [LARGE SCALE GENOMIC DNA]</scope>
    <source>
        <strain evidence="3 4">CBS 611.86</strain>
    </source>
</reference>
<dbReference type="EMBL" id="JAADJZ010000023">
    <property type="protein sequence ID" value="KAF2867519.1"/>
    <property type="molecule type" value="Genomic_DNA"/>
</dbReference>
<evidence type="ECO:0000313" key="4">
    <source>
        <dbReference type="Proteomes" id="UP000481861"/>
    </source>
</evidence>
<gene>
    <name evidence="3" type="ORF">BDV95DRAFT_582307</name>
</gene>